<dbReference type="Proteomes" id="UP001186944">
    <property type="component" value="Unassembled WGS sequence"/>
</dbReference>
<evidence type="ECO:0000313" key="2">
    <source>
        <dbReference type="EMBL" id="KAK3105950.1"/>
    </source>
</evidence>
<gene>
    <name evidence="2" type="ORF">FSP39_009379</name>
</gene>
<name>A0AA89C8V0_PINIB</name>
<dbReference type="EMBL" id="VSWD01000003">
    <property type="protein sequence ID" value="KAK3105950.1"/>
    <property type="molecule type" value="Genomic_DNA"/>
</dbReference>
<evidence type="ECO:0000313" key="3">
    <source>
        <dbReference type="Proteomes" id="UP001186944"/>
    </source>
</evidence>
<feature type="compositionally biased region" description="Polar residues" evidence="1">
    <location>
        <begin position="184"/>
        <end position="198"/>
    </location>
</feature>
<evidence type="ECO:0000256" key="1">
    <source>
        <dbReference type="SAM" id="MobiDB-lite"/>
    </source>
</evidence>
<keyword evidence="3" id="KW-1185">Reference proteome</keyword>
<dbReference type="Gene3D" id="3.30.70.1820">
    <property type="entry name" value="L1 transposable element, RRM domain"/>
    <property type="match status" value="1"/>
</dbReference>
<organism evidence="2 3">
    <name type="scientific">Pinctada imbricata</name>
    <name type="common">Atlantic pearl-oyster</name>
    <name type="synonym">Pinctada martensii</name>
    <dbReference type="NCBI Taxonomy" id="66713"/>
    <lineage>
        <taxon>Eukaryota</taxon>
        <taxon>Metazoa</taxon>
        <taxon>Spiralia</taxon>
        <taxon>Lophotrochozoa</taxon>
        <taxon>Mollusca</taxon>
        <taxon>Bivalvia</taxon>
        <taxon>Autobranchia</taxon>
        <taxon>Pteriomorphia</taxon>
        <taxon>Pterioida</taxon>
        <taxon>Pterioidea</taxon>
        <taxon>Pteriidae</taxon>
        <taxon>Pinctada</taxon>
    </lineage>
</organism>
<accession>A0AA89C8V0</accession>
<feature type="region of interest" description="Disordered" evidence="1">
    <location>
        <begin position="161"/>
        <end position="198"/>
    </location>
</feature>
<proteinExistence type="predicted"/>
<reference evidence="2" key="1">
    <citation type="submission" date="2019-08" db="EMBL/GenBank/DDBJ databases">
        <title>The improved chromosome-level genome for the pearl oyster Pinctada fucata martensii using PacBio sequencing and Hi-C.</title>
        <authorList>
            <person name="Zheng Z."/>
        </authorList>
    </citation>
    <scope>NUCLEOTIDE SEQUENCE</scope>
    <source>
        <strain evidence="2">ZZ-2019</strain>
        <tissue evidence="2">Adductor muscle</tissue>
    </source>
</reference>
<protein>
    <submittedName>
        <fullName evidence="2">Uncharacterized protein</fullName>
    </submittedName>
</protein>
<comment type="caution">
    <text evidence="2">The sequence shown here is derived from an EMBL/GenBank/DDBJ whole genome shotgun (WGS) entry which is preliminary data.</text>
</comment>
<sequence>MKDEIEKLKKECREAKERMLEAQSRSMKYNLIFTGISERQGEDCEETLLEFLKEEMKLEENIPFANVHRIGSKNDSVRRRKPRGIIAKFLHNKDIMKVKKAARNLKGKNFYVNEQHPTEIEDRRKKLYPLMKEARKNRANKVIMVRDKLYVNDVQVIPEESEFVFSSDTPHRPPRPRHNKRQRVGSSTGSAPDQNDDR</sequence>
<feature type="compositionally biased region" description="Basic residues" evidence="1">
    <location>
        <begin position="172"/>
        <end position="183"/>
    </location>
</feature>
<dbReference type="AlphaFoldDB" id="A0AA89C8V0"/>